<evidence type="ECO:0000313" key="3">
    <source>
        <dbReference type="Proteomes" id="UP000243459"/>
    </source>
</evidence>
<sequence>MAEDKAKNPHVLFFPFPIQGHIPPMLKLAELLSLSGFHITFLNTETIHNRLLKNSPALEQLAQQPRFRFKTLPDGLTSNNTEPILQVVDLVDSIRARCSELYRETLVPQNGEDPDGWPPVTCVVADGMMPVAFDVAEEMMVPVILLRTSSPCSVWAYYSIPELIKRGELPFPGSRLPFLTALSPARTAQ</sequence>
<evidence type="ECO:0000313" key="2">
    <source>
        <dbReference type="EMBL" id="ONK76868.1"/>
    </source>
</evidence>
<dbReference type="GO" id="GO:0080043">
    <property type="term" value="F:quercetin 3-O-glucosyltransferase activity"/>
    <property type="evidence" value="ECO:0007669"/>
    <property type="project" value="TreeGrafter"/>
</dbReference>
<dbReference type="EMBL" id="CM007382">
    <property type="protein sequence ID" value="ONK76868.1"/>
    <property type="molecule type" value="Genomic_DNA"/>
</dbReference>
<dbReference type="OMA" id="THQTHER"/>
<name>A0A5P1FES8_ASPOF</name>
<keyword evidence="3" id="KW-1185">Reference proteome</keyword>
<dbReference type="AlphaFoldDB" id="A0A5P1FES8"/>
<proteinExistence type="inferred from homology"/>
<reference evidence="3" key="1">
    <citation type="journal article" date="2017" name="Nat. Commun.">
        <title>The asparagus genome sheds light on the origin and evolution of a young Y chromosome.</title>
        <authorList>
            <person name="Harkess A."/>
            <person name="Zhou J."/>
            <person name="Xu C."/>
            <person name="Bowers J.E."/>
            <person name="Van der Hulst R."/>
            <person name="Ayyampalayam S."/>
            <person name="Mercati F."/>
            <person name="Riccardi P."/>
            <person name="McKain M.R."/>
            <person name="Kakrana A."/>
            <person name="Tang H."/>
            <person name="Ray J."/>
            <person name="Groenendijk J."/>
            <person name="Arikit S."/>
            <person name="Mathioni S.M."/>
            <person name="Nakano M."/>
            <person name="Shan H."/>
            <person name="Telgmann-Rauber A."/>
            <person name="Kanno A."/>
            <person name="Yue Z."/>
            <person name="Chen H."/>
            <person name="Li W."/>
            <person name="Chen Y."/>
            <person name="Xu X."/>
            <person name="Zhang Y."/>
            <person name="Luo S."/>
            <person name="Chen H."/>
            <person name="Gao J."/>
            <person name="Mao Z."/>
            <person name="Pires J.C."/>
            <person name="Luo M."/>
            <person name="Kudrna D."/>
            <person name="Wing R.A."/>
            <person name="Meyers B.C."/>
            <person name="Yi K."/>
            <person name="Kong H."/>
            <person name="Lavrijsen P."/>
            <person name="Sunseri F."/>
            <person name="Falavigna A."/>
            <person name="Ye Y."/>
            <person name="Leebens-Mack J.H."/>
            <person name="Chen G."/>
        </authorList>
    </citation>
    <scope>NUCLEOTIDE SEQUENCE [LARGE SCALE GENOMIC DNA]</scope>
    <source>
        <strain evidence="3">cv. DH0086</strain>
    </source>
</reference>
<comment type="similarity">
    <text evidence="1">Belongs to the UDP-glycosyltransferase family.</text>
</comment>
<dbReference type="SUPFAM" id="SSF53756">
    <property type="entry name" value="UDP-Glycosyltransferase/glycogen phosphorylase"/>
    <property type="match status" value="1"/>
</dbReference>
<dbReference type="PANTHER" id="PTHR11926:SF1392">
    <property type="entry name" value="GLYCOSYLTRANSFERASE"/>
    <property type="match status" value="1"/>
</dbReference>
<dbReference type="Gene3D" id="3.40.50.2000">
    <property type="entry name" value="Glycogen Phosphorylase B"/>
    <property type="match status" value="1"/>
</dbReference>
<dbReference type="Proteomes" id="UP000243459">
    <property type="component" value="Chromosome 2"/>
</dbReference>
<dbReference type="Gramene" id="ONK76868">
    <property type="protein sequence ID" value="ONK76868"/>
    <property type="gene ID" value="A4U43_C02F690"/>
</dbReference>
<protein>
    <submittedName>
        <fullName evidence="2">Uncharacterized protein</fullName>
    </submittedName>
</protein>
<accession>A0A5P1FES8</accession>
<gene>
    <name evidence="2" type="ORF">A4U43_C02F690</name>
</gene>
<organism evidence="2 3">
    <name type="scientific">Asparagus officinalis</name>
    <name type="common">Garden asparagus</name>
    <dbReference type="NCBI Taxonomy" id="4686"/>
    <lineage>
        <taxon>Eukaryota</taxon>
        <taxon>Viridiplantae</taxon>
        <taxon>Streptophyta</taxon>
        <taxon>Embryophyta</taxon>
        <taxon>Tracheophyta</taxon>
        <taxon>Spermatophyta</taxon>
        <taxon>Magnoliopsida</taxon>
        <taxon>Liliopsida</taxon>
        <taxon>Asparagales</taxon>
        <taxon>Asparagaceae</taxon>
        <taxon>Asparagoideae</taxon>
        <taxon>Asparagus</taxon>
    </lineage>
</organism>
<dbReference type="PANTHER" id="PTHR11926">
    <property type="entry name" value="GLUCOSYL/GLUCURONOSYL TRANSFERASES"/>
    <property type="match status" value="1"/>
</dbReference>
<dbReference type="GO" id="GO:0080044">
    <property type="term" value="F:quercetin 7-O-glucosyltransferase activity"/>
    <property type="evidence" value="ECO:0007669"/>
    <property type="project" value="TreeGrafter"/>
</dbReference>
<evidence type="ECO:0000256" key="1">
    <source>
        <dbReference type="ARBA" id="ARBA00009995"/>
    </source>
</evidence>